<comment type="caution">
    <text evidence="2">The sequence shown here is derived from an EMBL/GenBank/DDBJ whole genome shotgun (WGS) entry which is preliminary data.</text>
</comment>
<sequence length="132" mass="15010">MKRLLIFLCTLFGVYVTSCKQSSSKGIIKVVSPKVVRALLAENTVQLVDVRTPKEFNEGHIEGAKNIDFFSDTFDSEIKKFDKTKSIILYCKSGYRSAKSSKKLRHAGFTEIYDLEGGITKWKKKGFEVKFK</sequence>
<gene>
    <name evidence="2" type="ORF">EM932_16580</name>
</gene>
<dbReference type="SUPFAM" id="SSF52821">
    <property type="entry name" value="Rhodanese/Cell cycle control phosphatase"/>
    <property type="match status" value="1"/>
</dbReference>
<dbReference type="AlphaFoldDB" id="A0A4S1DUZ7"/>
<dbReference type="EMBL" id="SRSO01000026">
    <property type="protein sequence ID" value="TGV01252.1"/>
    <property type="molecule type" value="Genomic_DNA"/>
</dbReference>
<dbReference type="SMART" id="SM00450">
    <property type="entry name" value="RHOD"/>
    <property type="match status" value="1"/>
</dbReference>
<keyword evidence="3" id="KW-1185">Reference proteome</keyword>
<proteinExistence type="predicted"/>
<feature type="domain" description="Rhodanese" evidence="1">
    <location>
        <begin position="41"/>
        <end position="131"/>
    </location>
</feature>
<evidence type="ECO:0000313" key="3">
    <source>
        <dbReference type="Proteomes" id="UP000307602"/>
    </source>
</evidence>
<dbReference type="OrthoDB" id="9808735at2"/>
<accession>A0A4S1DUZ7</accession>
<name>A0A4S1DUZ7_9FLAO</name>
<dbReference type="Gene3D" id="3.40.250.10">
    <property type="entry name" value="Rhodanese-like domain"/>
    <property type="match status" value="1"/>
</dbReference>
<dbReference type="InterPro" id="IPR036873">
    <property type="entry name" value="Rhodanese-like_dom_sf"/>
</dbReference>
<dbReference type="PANTHER" id="PTHR45431:SF3">
    <property type="entry name" value="RHODANESE-LIKE DOMAIN-CONTAINING PROTEIN 15, CHLOROPLASTIC"/>
    <property type="match status" value="1"/>
</dbReference>
<evidence type="ECO:0000313" key="2">
    <source>
        <dbReference type="EMBL" id="TGV01252.1"/>
    </source>
</evidence>
<dbReference type="InterPro" id="IPR052367">
    <property type="entry name" value="Thiosulfate_ST/Rhodanese-like"/>
</dbReference>
<dbReference type="CDD" id="cd00158">
    <property type="entry name" value="RHOD"/>
    <property type="match status" value="1"/>
</dbReference>
<protein>
    <submittedName>
        <fullName evidence="2">Rhodanese-like domain-containing protein</fullName>
    </submittedName>
</protein>
<dbReference type="Proteomes" id="UP000307602">
    <property type="component" value="Unassembled WGS sequence"/>
</dbReference>
<dbReference type="PANTHER" id="PTHR45431">
    <property type="entry name" value="RHODANESE-LIKE DOMAIN-CONTAINING PROTEIN 15, CHLOROPLASTIC"/>
    <property type="match status" value="1"/>
</dbReference>
<dbReference type="RefSeq" id="WP_135878323.1">
    <property type="nucleotide sequence ID" value="NZ_SRSO01000026.1"/>
</dbReference>
<dbReference type="Pfam" id="PF00581">
    <property type="entry name" value="Rhodanese"/>
    <property type="match status" value="1"/>
</dbReference>
<organism evidence="2 3">
    <name type="scientific">Flavivirga rizhaonensis</name>
    <dbReference type="NCBI Taxonomy" id="2559571"/>
    <lineage>
        <taxon>Bacteria</taxon>
        <taxon>Pseudomonadati</taxon>
        <taxon>Bacteroidota</taxon>
        <taxon>Flavobacteriia</taxon>
        <taxon>Flavobacteriales</taxon>
        <taxon>Flavobacteriaceae</taxon>
        <taxon>Flavivirga</taxon>
    </lineage>
</organism>
<dbReference type="PROSITE" id="PS50206">
    <property type="entry name" value="RHODANESE_3"/>
    <property type="match status" value="1"/>
</dbReference>
<dbReference type="InterPro" id="IPR001763">
    <property type="entry name" value="Rhodanese-like_dom"/>
</dbReference>
<reference evidence="2 3" key="1">
    <citation type="submission" date="2019-04" db="EMBL/GenBank/DDBJ databases">
        <authorList>
            <person name="Liu A."/>
        </authorList>
    </citation>
    <scope>NUCLEOTIDE SEQUENCE [LARGE SCALE GENOMIC DNA]</scope>
    <source>
        <strain evidence="2 3">RZ03</strain>
    </source>
</reference>
<evidence type="ECO:0000259" key="1">
    <source>
        <dbReference type="PROSITE" id="PS50206"/>
    </source>
</evidence>